<dbReference type="SUPFAM" id="SSF53686">
    <property type="entry name" value="Tryptophan synthase beta subunit-like PLP-dependent enzymes"/>
    <property type="match status" value="1"/>
</dbReference>
<sequence>MPTRWYNLVPDLPMPPPPPLNPATLLPLVAEDLESIFPRSLIEQEMSLEKYIAIPKEVLEVYKLWRPTPLYRARRLEKLLDTPARIYYKYEGVSPVGSHKPNTAVPQAWYNAQAGVKKLTTETGAGQWGASLAFACKLFDMEASGVRASYDSKPYRRMLMELWGGTVHPSPSTVTQAGRDILAKDPNTPGSLGIAISEAVEVAASDPTAKYALGSVLSHVLLHQTVIGEEALQQLAMVGETPDLVIGCTGGGSNFGGLAFPLLREKMAGNMNPIIRAVEPEACPSLTRGVYAYDFGDTAGLTPLLKMHTLGAQFIPDPIHAGGLRYHGMSPLISHVKELGLIEAVAVPQVDCFKAALQFSQTEGIVPAPEPTHALAEAIKEALKCRETGEGKVILTALCGHGLLDLPAYDKFIHGALEDIPLPSAKLDAAFASLPSRSSTSL</sequence>
<evidence type="ECO:0000256" key="5">
    <source>
        <dbReference type="ARBA" id="ARBA00011270"/>
    </source>
</evidence>
<evidence type="ECO:0000256" key="3">
    <source>
        <dbReference type="ARBA" id="ARBA00004733"/>
    </source>
</evidence>
<dbReference type="InParanoid" id="E1ZTM2"/>
<dbReference type="FunCoup" id="E1ZTM2">
    <property type="interactions" value="111"/>
</dbReference>
<dbReference type="STRING" id="554065.E1ZTM2"/>
<dbReference type="GeneID" id="17350290"/>
<dbReference type="PROSITE" id="PS00168">
    <property type="entry name" value="TRP_SYNTHASE_BETA"/>
    <property type="match status" value="1"/>
</dbReference>
<dbReference type="InterPro" id="IPR006316">
    <property type="entry name" value="Trp_synth_b-like"/>
</dbReference>
<evidence type="ECO:0000256" key="12">
    <source>
        <dbReference type="ARBA" id="ARBA00049047"/>
    </source>
</evidence>
<dbReference type="eggNOG" id="KOG1395">
    <property type="taxonomic scope" value="Eukaryota"/>
</dbReference>
<name>E1ZTM2_CHLVA</name>
<dbReference type="NCBIfam" id="NF009057">
    <property type="entry name" value="PRK12391.1"/>
    <property type="match status" value="1"/>
</dbReference>
<dbReference type="GO" id="GO:0030170">
    <property type="term" value="F:pyridoxal phosphate binding"/>
    <property type="evidence" value="ECO:0007669"/>
    <property type="project" value="InterPro"/>
</dbReference>
<protein>
    <recommendedName>
        <fullName evidence="6">tryptophan synthase</fullName>
        <ecNumber evidence="6">4.2.1.20</ecNumber>
    </recommendedName>
</protein>
<keyword evidence="7" id="KW-0028">Amino-acid biosynthesis</keyword>
<dbReference type="NCBIfam" id="TIGR01415">
    <property type="entry name" value="trpB_rel"/>
    <property type="match status" value="1"/>
</dbReference>
<keyword evidence="9" id="KW-0663">Pyridoxal phosphate</keyword>
<dbReference type="AlphaFoldDB" id="E1ZTM2"/>
<evidence type="ECO:0000256" key="1">
    <source>
        <dbReference type="ARBA" id="ARBA00001933"/>
    </source>
</evidence>
<evidence type="ECO:0000256" key="2">
    <source>
        <dbReference type="ARBA" id="ARBA00002786"/>
    </source>
</evidence>
<keyword evidence="15" id="KW-1185">Reference proteome</keyword>
<dbReference type="KEGG" id="cvr:CHLNCDRAFT_141793"/>
<dbReference type="GO" id="GO:0052684">
    <property type="term" value="F:L-serine hydro-lyase (adding indole, L-tryptophan-forming) activity"/>
    <property type="evidence" value="ECO:0007669"/>
    <property type="project" value="TreeGrafter"/>
</dbReference>
<dbReference type="Gene3D" id="3.40.50.1100">
    <property type="match status" value="2"/>
</dbReference>
<evidence type="ECO:0000256" key="11">
    <source>
        <dbReference type="ARBA" id="ARBA00023239"/>
    </source>
</evidence>
<dbReference type="InterPro" id="IPR023026">
    <property type="entry name" value="Trp_synth_beta/beta-like"/>
</dbReference>
<keyword evidence="10" id="KW-0057">Aromatic amino acid biosynthesis</keyword>
<gene>
    <name evidence="14" type="ORF">CHLNCDRAFT_141793</name>
</gene>
<dbReference type="PIRSF" id="PIRSF001413">
    <property type="entry name" value="Trp_syn_beta"/>
    <property type="match status" value="1"/>
</dbReference>
<accession>E1ZTM2</accession>
<dbReference type="EMBL" id="GL433872">
    <property type="protein sequence ID" value="EFN50832.1"/>
    <property type="molecule type" value="Genomic_DNA"/>
</dbReference>
<dbReference type="Proteomes" id="UP000008141">
    <property type="component" value="Unassembled WGS sequence"/>
</dbReference>
<dbReference type="UniPathway" id="UPA00035">
    <property type="reaction ID" value="UER00044"/>
</dbReference>
<keyword evidence="11" id="KW-0456">Lyase</keyword>
<dbReference type="Pfam" id="PF00291">
    <property type="entry name" value="PALP"/>
    <property type="match status" value="1"/>
</dbReference>
<evidence type="ECO:0000313" key="15">
    <source>
        <dbReference type="Proteomes" id="UP000008141"/>
    </source>
</evidence>
<dbReference type="PIRSF" id="PIRSF500824">
    <property type="entry name" value="TrpB_prok"/>
    <property type="match status" value="1"/>
</dbReference>
<proteinExistence type="inferred from homology"/>
<evidence type="ECO:0000313" key="14">
    <source>
        <dbReference type="EMBL" id="EFN50832.1"/>
    </source>
</evidence>
<evidence type="ECO:0000259" key="13">
    <source>
        <dbReference type="Pfam" id="PF00291"/>
    </source>
</evidence>
<dbReference type="InterPro" id="IPR036052">
    <property type="entry name" value="TrpB-like_PALP_sf"/>
</dbReference>
<comment type="function">
    <text evidence="2">The beta subunit is responsible for the synthesis of L-tryptophan from indole and L-serine.</text>
</comment>
<dbReference type="RefSeq" id="XP_005842934.1">
    <property type="nucleotide sequence ID" value="XM_005842872.1"/>
</dbReference>
<comment type="similarity">
    <text evidence="4">Belongs to the TrpB family.</text>
</comment>
<dbReference type="PANTHER" id="PTHR48077">
    <property type="entry name" value="TRYPTOPHAN SYNTHASE-RELATED"/>
    <property type="match status" value="1"/>
</dbReference>
<dbReference type="GO" id="GO:0004834">
    <property type="term" value="F:tryptophan synthase activity"/>
    <property type="evidence" value="ECO:0007669"/>
    <property type="project" value="UniProtKB-EC"/>
</dbReference>
<comment type="pathway">
    <text evidence="3">Amino-acid biosynthesis; L-tryptophan biosynthesis; L-tryptophan from chorismate: step 5/5.</text>
</comment>
<evidence type="ECO:0000256" key="7">
    <source>
        <dbReference type="ARBA" id="ARBA00022605"/>
    </source>
</evidence>
<evidence type="ECO:0000256" key="9">
    <source>
        <dbReference type="ARBA" id="ARBA00022898"/>
    </source>
</evidence>
<organism evidence="15">
    <name type="scientific">Chlorella variabilis</name>
    <name type="common">Green alga</name>
    <dbReference type="NCBI Taxonomy" id="554065"/>
    <lineage>
        <taxon>Eukaryota</taxon>
        <taxon>Viridiplantae</taxon>
        <taxon>Chlorophyta</taxon>
        <taxon>core chlorophytes</taxon>
        <taxon>Trebouxiophyceae</taxon>
        <taxon>Chlorellales</taxon>
        <taxon>Chlorellaceae</taxon>
        <taxon>Chlorella clade</taxon>
        <taxon>Chlorella</taxon>
    </lineage>
</organism>
<comment type="subunit">
    <text evidence="5">Tetramer of two alpha and two beta chains.</text>
</comment>
<dbReference type="EC" id="4.2.1.20" evidence="6"/>
<dbReference type="OMA" id="MYTIGAD"/>
<evidence type="ECO:0000256" key="10">
    <source>
        <dbReference type="ARBA" id="ARBA00023141"/>
    </source>
</evidence>
<dbReference type="PANTHER" id="PTHR48077:SF6">
    <property type="entry name" value="TRYPTOPHAN SYNTHASE"/>
    <property type="match status" value="1"/>
</dbReference>
<comment type="cofactor">
    <cofactor evidence="1">
        <name>pyridoxal 5'-phosphate</name>
        <dbReference type="ChEBI" id="CHEBI:597326"/>
    </cofactor>
</comment>
<evidence type="ECO:0000256" key="4">
    <source>
        <dbReference type="ARBA" id="ARBA00009982"/>
    </source>
</evidence>
<reference evidence="14 15" key="1">
    <citation type="journal article" date="2010" name="Plant Cell">
        <title>The Chlorella variabilis NC64A genome reveals adaptation to photosymbiosis, coevolution with viruses, and cryptic sex.</title>
        <authorList>
            <person name="Blanc G."/>
            <person name="Duncan G."/>
            <person name="Agarkova I."/>
            <person name="Borodovsky M."/>
            <person name="Gurnon J."/>
            <person name="Kuo A."/>
            <person name="Lindquist E."/>
            <person name="Lucas S."/>
            <person name="Pangilinan J."/>
            <person name="Polle J."/>
            <person name="Salamov A."/>
            <person name="Terry A."/>
            <person name="Yamada T."/>
            <person name="Dunigan D.D."/>
            <person name="Grigoriev I.V."/>
            <person name="Claverie J.M."/>
            <person name="Van Etten J.L."/>
        </authorList>
    </citation>
    <scope>NUCLEOTIDE SEQUENCE [LARGE SCALE GENOMIC DNA]</scope>
    <source>
        <strain evidence="14 15">NC64A</strain>
    </source>
</reference>
<feature type="domain" description="Tryptophan synthase beta chain-like PALP" evidence="13">
    <location>
        <begin position="64"/>
        <end position="400"/>
    </location>
</feature>
<dbReference type="OrthoDB" id="504868at2759"/>
<keyword evidence="8" id="KW-0822">Tryptophan biosynthesis</keyword>
<dbReference type="InterPro" id="IPR001926">
    <property type="entry name" value="TrpB-like_PALP"/>
</dbReference>
<comment type="catalytic activity">
    <reaction evidence="12">
        <text>(1S,2R)-1-C-(indol-3-yl)glycerol 3-phosphate + L-serine = D-glyceraldehyde 3-phosphate + L-tryptophan + H2O</text>
        <dbReference type="Rhea" id="RHEA:10532"/>
        <dbReference type="ChEBI" id="CHEBI:15377"/>
        <dbReference type="ChEBI" id="CHEBI:33384"/>
        <dbReference type="ChEBI" id="CHEBI:57912"/>
        <dbReference type="ChEBI" id="CHEBI:58866"/>
        <dbReference type="ChEBI" id="CHEBI:59776"/>
        <dbReference type="EC" id="4.2.1.20"/>
    </reaction>
</comment>
<evidence type="ECO:0000256" key="6">
    <source>
        <dbReference type="ARBA" id="ARBA00012043"/>
    </source>
</evidence>
<evidence type="ECO:0000256" key="8">
    <source>
        <dbReference type="ARBA" id="ARBA00022822"/>
    </source>
</evidence>
<dbReference type="GO" id="GO:0005737">
    <property type="term" value="C:cytoplasm"/>
    <property type="evidence" value="ECO:0007669"/>
    <property type="project" value="TreeGrafter"/>
</dbReference>
<dbReference type="InterPro" id="IPR006653">
    <property type="entry name" value="Trp_synth_b_CS"/>
</dbReference>